<evidence type="ECO:0000313" key="14">
    <source>
        <dbReference type="Proteomes" id="UP000688947"/>
    </source>
</evidence>
<reference evidence="13" key="1">
    <citation type="submission" date="2021-01" db="EMBL/GenBank/DDBJ databases">
        <title>Phytophthora aleatoria, a newly-described species from Pinus radiata is distinct from Phytophthora cactorum isolates based on comparative genomics.</title>
        <authorList>
            <person name="Mcdougal R."/>
            <person name="Panda P."/>
            <person name="Williams N."/>
            <person name="Studholme D.J."/>
        </authorList>
    </citation>
    <scope>NUCLEOTIDE SEQUENCE</scope>
    <source>
        <strain evidence="13">NZFS 3830</strain>
    </source>
</reference>
<comment type="subcellular location">
    <subcellularLocation>
        <location evidence="2">Membrane</location>
        <topology evidence="2">Multi-pass membrane protein</topology>
    </subcellularLocation>
</comment>
<feature type="transmembrane region" description="Helical" evidence="11">
    <location>
        <begin position="317"/>
        <end position="338"/>
    </location>
</feature>
<keyword evidence="6" id="KW-0479">Metal-binding</keyword>
<organism evidence="13 14">
    <name type="scientific">Phytophthora cactorum</name>
    <dbReference type="NCBI Taxonomy" id="29920"/>
    <lineage>
        <taxon>Eukaryota</taxon>
        <taxon>Sar</taxon>
        <taxon>Stramenopiles</taxon>
        <taxon>Oomycota</taxon>
        <taxon>Peronosporomycetes</taxon>
        <taxon>Peronosporales</taxon>
        <taxon>Peronosporaceae</taxon>
        <taxon>Phytophthora</taxon>
    </lineage>
</organism>
<evidence type="ECO:0000256" key="7">
    <source>
        <dbReference type="ARBA" id="ARBA00022982"/>
    </source>
</evidence>
<evidence type="ECO:0000256" key="9">
    <source>
        <dbReference type="ARBA" id="ARBA00023004"/>
    </source>
</evidence>
<feature type="transmembrane region" description="Helical" evidence="11">
    <location>
        <begin position="283"/>
        <end position="302"/>
    </location>
</feature>
<accession>A0A8T1TQI1</accession>
<feature type="transmembrane region" description="Helical" evidence="11">
    <location>
        <begin position="177"/>
        <end position="194"/>
    </location>
</feature>
<proteinExistence type="predicted"/>
<dbReference type="GO" id="GO:0140575">
    <property type="term" value="F:transmembrane monodehydroascorbate reductase activity"/>
    <property type="evidence" value="ECO:0007669"/>
    <property type="project" value="InterPro"/>
</dbReference>
<evidence type="ECO:0000256" key="5">
    <source>
        <dbReference type="ARBA" id="ARBA00022692"/>
    </source>
</evidence>
<dbReference type="GO" id="GO:0046872">
    <property type="term" value="F:metal ion binding"/>
    <property type="evidence" value="ECO:0007669"/>
    <property type="project" value="UniProtKB-KW"/>
</dbReference>
<dbReference type="SMART" id="SM00665">
    <property type="entry name" value="B561"/>
    <property type="match status" value="2"/>
</dbReference>
<evidence type="ECO:0000259" key="12">
    <source>
        <dbReference type="PROSITE" id="PS50939"/>
    </source>
</evidence>
<comment type="caution">
    <text evidence="13">The sequence shown here is derived from an EMBL/GenBank/DDBJ whole genome shotgun (WGS) entry which is preliminary data.</text>
</comment>
<dbReference type="PANTHER" id="PTHR15422">
    <property type="entry name" value="OS05G0565100 PROTEIN"/>
    <property type="match status" value="1"/>
</dbReference>
<dbReference type="VEuPathDB" id="FungiDB:PC110_g1851"/>
<feature type="transmembrane region" description="Helical" evidence="11">
    <location>
        <begin position="215"/>
        <end position="239"/>
    </location>
</feature>
<keyword evidence="7" id="KW-0249">Electron transport</keyword>
<keyword evidence="3" id="KW-0813">Transport</keyword>
<dbReference type="AlphaFoldDB" id="A0A8T1TQI1"/>
<dbReference type="OrthoDB" id="166846at2759"/>
<comment type="cofactor">
    <cofactor evidence="1">
        <name>heme b</name>
        <dbReference type="ChEBI" id="CHEBI:60344"/>
    </cofactor>
</comment>
<keyword evidence="5 11" id="KW-0812">Transmembrane</keyword>
<gene>
    <name evidence="13" type="ORF">JG687_00017354</name>
</gene>
<dbReference type="PANTHER" id="PTHR15422:SF45">
    <property type="entry name" value="CYTOCHROME B561 DOMAIN-CONTAINING PROTEIN"/>
    <property type="match status" value="1"/>
</dbReference>
<dbReference type="InterPro" id="IPR006593">
    <property type="entry name" value="Cyt_b561/ferric_Rdtase_TM"/>
</dbReference>
<dbReference type="Pfam" id="PF03188">
    <property type="entry name" value="Cytochrom_B561"/>
    <property type="match status" value="2"/>
</dbReference>
<feature type="transmembrane region" description="Helical" evidence="11">
    <location>
        <begin position="358"/>
        <end position="379"/>
    </location>
</feature>
<feature type="transmembrane region" description="Helical" evidence="11">
    <location>
        <begin position="108"/>
        <end position="129"/>
    </location>
</feature>
<dbReference type="VEuPathDB" id="FungiDB:PC110_g1852"/>
<feature type="transmembrane region" description="Helical" evidence="11">
    <location>
        <begin position="71"/>
        <end position="93"/>
    </location>
</feature>
<name>A0A8T1TQI1_9STRA</name>
<dbReference type="Proteomes" id="UP000688947">
    <property type="component" value="Unassembled WGS sequence"/>
</dbReference>
<feature type="transmembrane region" description="Helical" evidence="11">
    <location>
        <begin position="385"/>
        <end position="406"/>
    </location>
</feature>
<sequence length="417" mass="44299">MADSEGALIAVLFLLPCVVILERCVADGSLFALHSALNVVAMLICLPSALQAMLQRRDEKNHAKRVWLAKLHLLLNVSAGVFVAAAGVAVFVAKSSIGGEHLTTPHSWAALVTGMFFTLNVFQGVLLTFEGTKANWQWKDETHVLTGVLIYIGGVVTMLYGLQTSSWGVQNFTPERQFQLTVLIIAAHVALLGKSLVLQRREGKAQVKVAKKLELLVLGGLLGAPCATILSKCAAAPSLFAVHPAANAVAFLLCFPLGIYVMLDRKSVTDFKTRVFLSKLHMVSQVLAMLLLSAGGAAAFMTKNAYGKDHFTSTHSWLAGATATLSTLNMLGGLATTFGGKKTSWQWKNPGHRIGGTLAFLGGGCSVILGVYSGSWGISQLGEDLQFKVASSVAAAYSLLFLKLVLSSSASPAKKND</sequence>
<keyword evidence="4" id="KW-0349">Heme</keyword>
<dbReference type="InterPro" id="IPR045150">
    <property type="entry name" value="CYB561D1/2"/>
</dbReference>
<feature type="domain" description="Cytochrome b561" evidence="12">
    <location>
        <begin position="1"/>
        <end position="201"/>
    </location>
</feature>
<keyword evidence="9" id="KW-0408">Iron</keyword>
<feature type="transmembrane region" description="Helical" evidence="11">
    <location>
        <begin position="245"/>
        <end position="263"/>
    </location>
</feature>
<evidence type="ECO:0000313" key="13">
    <source>
        <dbReference type="EMBL" id="KAG6945345.1"/>
    </source>
</evidence>
<evidence type="ECO:0000256" key="6">
    <source>
        <dbReference type="ARBA" id="ARBA00022723"/>
    </source>
</evidence>
<feature type="domain" description="Cytochrome b561" evidence="12">
    <location>
        <begin position="206"/>
        <end position="410"/>
    </location>
</feature>
<dbReference type="PROSITE" id="PS50939">
    <property type="entry name" value="CYTOCHROME_B561"/>
    <property type="match status" value="2"/>
</dbReference>
<evidence type="ECO:0000256" key="2">
    <source>
        <dbReference type="ARBA" id="ARBA00004141"/>
    </source>
</evidence>
<evidence type="ECO:0000256" key="1">
    <source>
        <dbReference type="ARBA" id="ARBA00001970"/>
    </source>
</evidence>
<dbReference type="EMBL" id="JAENGZ010001995">
    <property type="protein sequence ID" value="KAG6945345.1"/>
    <property type="molecule type" value="Genomic_DNA"/>
</dbReference>
<evidence type="ECO:0000256" key="8">
    <source>
        <dbReference type="ARBA" id="ARBA00022989"/>
    </source>
</evidence>
<dbReference type="GO" id="GO:0016020">
    <property type="term" value="C:membrane"/>
    <property type="evidence" value="ECO:0007669"/>
    <property type="project" value="UniProtKB-SubCell"/>
</dbReference>
<protein>
    <recommendedName>
        <fullName evidence="12">Cytochrome b561 domain-containing protein</fullName>
    </recommendedName>
</protein>
<evidence type="ECO:0000256" key="10">
    <source>
        <dbReference type="ARBA" id="ARBA00023136"/>
    </source>
</evidence>
<evidence type="ECO:0000256" key="11">
    <source>
        <dbReference type="SAM" id="Phobius"/>
    </source>
</evidence>
<feature type="transmembrane region" description="Helical" evidence="11">
    <location>
        <begin position="31"/>
        <end position="50"/>
    </location>
</feature>
<keyword evidence="10 11" id="KW-0472">Membrane</keyword>
<evidence type="ECO:0000256" key="3">
    <source>
        <dbReference type="ARBA" id="ARBA00022448"/>
    </source>
</evidence>
<evidence type="ECO:0000256" key="4">
    <source>
        <dbReference type="ARBA" id="ARBA00022617"/>
    </source>
</evidence>
<feature type="transmembrane region" description="Helical" evidence="11">
    <location>
        <begin position="141"/>
        <end position="162"/>
    </location>
</feature>
<keyword evidence="8 11" id="KW-1133">Transmembrane helix</keyword>